<dbReference type="GO" id="GO:0030983">
    <property type="term" value="F:mismatched DNA binding"/>
    <property type="evidence" value="ECO:0007669"/>
    <property type="project" value="InterPro"/>
</dbReference>
<dbReference type="InterPro" id="IPR036187">
    <property type="entry name" value="DNA_mismatch_repair_MutS_sf"/>
</dbReference>
<dbReference type="GO" id="GO:0140664">
    <property type="term" value="F:ATP-dependent DNA damage sensor activity"/>
    <property type="evidence" value="ECO:0007669"/>
    <property type="project" value="InterPro"/>
</dbReference>
<sequence length="707" mass="78580">KRGVTKVLTPGTILEDTLLESKENNFLMSVILDNNTASATFAAADISTGEFFVSETILKSIEAEVSKYNPGELIISTGNMQNKQISDFKAKLKVPISDIDNSFFDIEKAQNIIEELFGVSAVKKFGLNKKEVVCACGALLAYIKEMQPQSVSIFSEIKYVRNSDFMYLDIVAIKNLELLNSMTSGKTENSLLSVIDSTKTPMGARTIRQWLIKPLLDISKIETRQNIVRFFIKNPNVRKEIIEKLKTVSDIERITARVSSGSANPKDLTALKNSLKTINNISEIIKSADELDFNIPENTQITNKISSYLSDEPPVSLKGGNVIKNGFNAELDELRKISTDAKVYISNLEAKERVASGINNLKIGYTSVFGYYIEISKSNVASSPKHYVRKQTVTSGERYITEELKILEDKILSAQEKTLRLESSIFNNLIQEISVFTADILKTSRIISEIDIFCGFAENATEYNYVCPKISEGRELSIKDGRHPVVERILRSGEFTANDITFDENSKIMILTGPNMSGKSTYLRQIALIVIMAQIGSFVPSQSAEIGLVDKIFTRIGAGDNLAGGESTFMLEMSETANILNQYTQRSLIILDEVGRGTSTYDGMSIAWAIIEFFADDKRKANAGAKILFVTHYFELTKLSETLKGVVNYSIDVKEWNGDVIFLHKIVKGSADKSYGIHVAKIAGMPHQVIERAYKILSRLGEKAIKS</sequence>
<dbReference type="FunFam" id="1.10.1420.10:FF:000001">
    <property type="entry name" value="DNA mismatch repair protein MutS"/>
    <property type="match status" value="1"/>
</dbReference>
<feature type="non-terminal residue" evidence="11">
    <location>
        <position position="1"/>
    </location>
</feature>
<dbReference type="InterPro" id="IPR007860">
    <property type="entry name" value="DNA_mmatch_repair_MutS_con_dom"/>
</dbReference>
<dbReference type="SMART" id="SM00533">
    <property type="entry name" value="MUTSd"/>
    <property type="match status" value="1"/>
</dbReference>
<dbReference type="InterPro" id="IPR045076">
    <property type="entry name" value="MutS"/>
</dbReference>
<dbReference type="Gene3D" id="3.40.50.300">
    <property type="entry name" value="P-loop containing nucleotide triphosphate hydrolases"/>
    <property type="match status" value="1"/>
</dbReference>
<dbReference type="InterPro" id="IPR007696">
    <property type="entry name" value="DNA_mismatch_repair_MutS_core"/>
</dbReference>
<comment type="caution">
    <text evidence="11">The sequence shown here is derived from an EMBL/GenBank/DDBJ whole genome shotgun (WGS) entry which is preliminary data.</text>
</comment>
<protein>
    <recommendedName>
        <fullName evidence="2 9">DNA mismatch repair protein MutS</fullName>
    </recommendedName>
</protein>
<dbReference type="SUPFAM" id="SSF53150">
    <property type="entry name" value="DNA repair protein MutS, domain II"/>
    <property type="match status" value="1"/>
</dbReference>
<feature type="domain" description="DNA mismatch repair proteins mutS family" evidence="10">
    <location>
        <begin position="587"/>
        <end position="603"/>
    </location>
</feature>
<keyword evidence="6" id="KW-0238">DNA-binding</keyword>
<keyword evidence="12" id="KW-1185">Reference proteome</keyword>
<organism evidence="11 12">
    <name type="scientific">Endomicrobium trichonymphae</name>
    <dbReference type="NCBI Taxonomy" id="1408204"/>
    <lineage>
        <taxon>Bacteria</taxon>
        <taxon>Pseudomonadati</taxon>
        <taxon>Elusimicrobiota</taxon>
        <taxon>Endomicrobiia</taxon>
        <taxon>Endomicrobiales</taxon>
        <taxon>Endomicrobiaceae</taxon>
        <taxon>Candidatus Endomicrobiellum</taxon>
    </lineage>
</organism>
<dbReference type="Pfam" id="PF00488">
    <property type="entry name" value="MutS_V"/>
    <property type="match status" value="1"/>
</dbReference>
<dbReference type="PANTHER" id="PTHR11361:SF34">
    <property type="entry name" value="DNA MISMATCH REPAIR PROTEIN MSH1, MITOCHONDRIAL"/>
    <property type="match status" value="1"/>
</dbReference>
<dbReference type="SUPFAM" id="SSF52540">
    <property type="entry name" value="P-loop containing nucleoside triphosphate hydrolases"/>
    <property type="match status" value="1"/>
</dbReference>
<evidence type="ECO:0000259" key="10">
    <source>
        <dbReference type="PROSITE" id="PS00486"/>
    </source>
</evidence>
<evidence type="ECO:0000256" key="9">
    <source>
        <dbReference type="NCBIfam" id="TIGR01070"/>
    </source>
</evidence>
<dbReference type="InterPro" id="IPR000432">
    <property type="entry name" value="DNA_mismatch_repair_MutS_C"/>
</dbReference>
<accession>A0A1E5IMR5</accession>
<keyword evidence="4" id="KW-0227">DNA damage</keyword>
<evidence type="ECO:0000256" key="7">
    <source>
        <dbReference type="ARBA" id="ARBA00023204"/>
    </source>
</evidence>
<comment type="similarity">
    <text evidence="1">Belongs to the DNA mismatch repair MutS family.</text>
</comment>
<dbReference type="AlphaFoldDB" id="A0A1E5IMR5"/>
<dbReference type="GO" id="GO:0005524">
    <property type="term" value="F:ATP binding"/>
    <property type="evidence" value="ECO:0007669"/>
    <property type="project" value="UniProtKB-UniRule"/>
</dbReference>
<evidence type="ECO:0000256" key="4">
    <source>
        <dbReference type="ARBA" id="ARBA00022763"/>
    </source>
</evidence>
<dbReference type="Gene3D" id="1.10.1420.10">
    <property type="match status" value="2"/>
</dbReference>
<evidence type="ECO:0000256" key="8">
    <source>
        <dbReference type="ARBA" id="ARBA00024647"/>
    </source>
</evidence>
<dbReference type="Pfam" id="PF05188">
    <property type="entry name" value="MutS_II"/>
    <property type="match status" value="1"/>
</dbReference>
<dbReference type="InterPro" id="IPR007861">
    <property type="entry name" value="DNA_mismatch_repair_MutS_clamp"/>
</dbReference>
<dbReference type="PANTHER" id="PTHR11361">
    <property type="entry name" value="DNA MISMATCH REPAIR PROTEIN MUTS FAMILY MEMBER"/>
    <property type="match status" value="1"/>
</dbReference>
<dbReference type="InterPro" id="IPR005748">
    <property type="entry name" value="DNA_mismatch_repair_MutS"/>
</dbReference>
<evidence type="ECO:0000313" key="12">
    <source>
        <dbReference type="Proteomes" id="UP000095237"/>
    </source>
</evidence>
<proteinExistence type="inferred from homology"/>
<gene>
    <name evidence="11" type="ORF">ATZ36_12710</name>
</gene>
<dbReference type="Proteomes" id="UP000095237">
    <property type="component" value="Unassembled WGS sequence"/>
</dbReference>
<dbReference type="NCBIfam" id="NF003810">
    <property type="entry name" value="PRK05399.1"/>
    <property type="match status" value="1"/>
</dbReference>
<evidence type="ECO:0000256" key="2">
    <source>
        <dbReference type="ARBA" id="ARBA00021982"/>
    </source>
</evidence>
<dbReference type="FunFam" id="3.40.50.300:FF:000870">
    <property type="entry name" value="MutS protein homolog 4"/>
    <property type="match status" value="1"/>
</dbReference>
<dbReference type="SMART" id="SM00534">
    <property type="entry name" value="MUTSac"/>
    <property type="match status" value="1"/>
</dbReference>
<dbReference type="Pfam" id="PF05190">
    <property type="entry name" value="MutS_IV"/>
    <property type="match status" value="1"/>
</dbReference>
<dbReference type="GO" id="GO:0005829">
    <property type="term" value="C:cytosol"/>
    <property type="evidence" value="ECO:0007669"/>
    <property type="project" value="TreeGrafter"/>
</dbReference>
<dbReference type="PROSITE" id="PS00486">
    <property type="entry name" value="DNA_MISMATCH_REPAIR_2"/>
    <property type="match status" value="1"/>
</dbReference>
<keyword evidence="3" id="KW-0547">Nucleotide-binding</keyword>
<evidence type="ECO:0000256" key="1">
    <source>
        <dbReference type="ARBA" id="ARBA00006271"/>
    </source>
</evidence>
<dbReference type="Pfam" id="PF05192">
    <property type="entry name" value="MutS_III"/>
    <property type="match status" value="1"/>
</dbReference>
<dbReference type="EMBL" id="LNVX01000065">
    <property type="protein sequence ID" value="OEG71789.1"/>
    <property type="molecule type" value="Genomic_DNA"/>
</dbReference>
<dbReference type="NCBIfam" id="TIGR01070">
    <property type="entry name" value="mutS1"/>
    <property type="match status" value="1"/>
</dbReference>
<name>A0A1E5IMR5_ENDTX</name>
<dbReference type="InterPro" id="IPR027417">
    <property type="entry name" value="P-loop_NTPase"/>
</dbReference>
<dbReference type="GO" id="GO:0006298">
    <property type="term" value="P:mismatch repair"/>
    <property type="evidence" value="ECO:0007669"/>
    <property type="project" value="UniProtKB-UniRule"/>
</dbReference>
<evidence type="ECO:0000256" key="3">
    <source>
        <dbReference type="ARBA" id="ARBA00022741"/>
    </source>
</evidence>
<dbReference type="Gene3D" id="3.30.420.110">
    <property type="entry name" value="MutS, connector domain"/>
    <property type="match status" value="1"/>
</dbReference>
<reference evidence="11 12" key="1">
    <citation type="submission" date="2015-11" db="EMBL/GenBank/DDBJ databases">
        <title>Evidence for parallel genomic evolution in an endosymbiosis of termite gut flagellates.</title>
        <authorList>
            <person name="Zheng H."/>
        </authorList>
    </citation>
    <scope>NUCLEOTIDE SEQUENCE [LARGE SCALE GENOMIC DNA]</scope>
    <source>
        <strain evidence="11 12">CET450</strain>
    </source>
</reference>
<evidence type="ECO:0000256" key="5">
    <source>
        <dbReference type="ARBA" id="ARBA00022840"/>
    </source>
</evidence>
<evidence type="ECO:0000313" key="11">
    <source>
        <dbReference type="EMBL" id="OEG71789.1"/>
    </source>
</evidence>
<evidence type="ECO:0000256" key="6">
    <source>
        <dbReference type="ARBA" id="ARBA00023125"/>
    </source>
</evidence>
<dbReference type="InterPro" id="IPR036678">
    <property type="entry name" value="MutS_con_dom_sf"/>
</dbReference>
<comment type="function">
    <text evidence="8">This protein is involved in the repair of mismatches in DNA. It is possible that it carries out the mismatch recognition step. This protein has a weak ATPase activity.</text>
</comment>
<dbReference type="SUPFAM" id="SSF48334">
    <property type="entry name" value="DNA repair protein MutS, domain III"/>
    <property type="match status" value="1"/>
</dbReference>
<dbReference type="PIRSF" id="PIRSF037677">
    <property type="entry name" value="DNA_mis_repair_Msh6"/>
    <property type="match status" value="1"/>
</dbReference>
<dbReference type="InterPro" id="IPR017261">
    <property type="entry name" value="DNA_mismatch_repair_MutS/MSH"/>
</dbReference>
<dbReference type="CDD" id="cd03284">
    <property type="entry name" value="ABC_MutS1"/>
    <property type="match status" value="1"/>
</dbReference>
<keyword evidence="5" id="KW-0067">ATP-binding</keyword>
<keyword evidence="7" id="KW-0234">DNA repair</keyword>